<keyword evidence="4" id="KW-0472">Membrane</keyword>
<keyword evidence="2" id="KW-0997">Cell inner membrane</keyword>
<evidence type="ECO:0000256" key="3">
    <source>
        <dbReference type="ARBA" id="ARBA00022723"/>
    </source>
</evidence>
<evidence type="ECO:0000259" key="6">
    <source>
        <dbReference type="Pfam" id="PF00149"/>
    </source>
</evidence>
<dbReference type="Proteomes" id="UP000502041">
    <property type="component" value="Chromosome"/>
</dbReference>
<dbReference type="SUPFAM" id="SSF56300">
    <property type="entry name" value="Metallo-dependent phosphatases"/>
    <property type="match status" value="1"/>
</dbReference>
<dbReference type="PANTHER" id="PTHR34990:SF2">
    <property type="entry name" value="BLL8164 PROTEIN"/>
    <property type="match status" value="1"/>
</dbReference>
<evidence type="ECO:0000313" key="7">
    <source>
        <dbReference type="EMBL" id="QJC56830.1"/>
    </source>
</evidence>
<dbReference type="GO" id="GO:0046872">
    <property type="term" value="F:metal ion binding"/>
    <property type="evidence" value="ECO:0007669"/>
    <property type="project" value="UniProtKB-KW"/>
</dbReference>
<feature type="domain" description="Calcineurin-like phosphoesterase" evidence="6">
    <location>
        <begin position="40"/>
        <end position="239"/>
    </location>
</feature>
<dbReference type="GO" id="GO:0009245">
    <property type="term" value="P:lipid A biosynthetic process"/>
    <property type="evidence" value="ECO:0007669"/>
    <property type="project" value="TreeGrafter"/>
</dbReference>
<evidence type="ECO:0000256" key="2">
    <source>
        <dbReference type="ARBA" id="ARBA00022519"/>
    </source>
</evidence>
<evidence type="ECO:0000256" key="5">
    <source>
        <dbReference type="ARBA" id="ARBA00023211"/>
    </source>
</evidence>
<dbReference type="EMBL" id="CP051461">
    <property type="protein sequence ID" value="QJC56830.1"/>
    <property type="molecule type" value="Genomic_DNA"/>
</dbReference>
<protein>
    <submittedName>
        <fullName evidence="7">UDP-2,3-diacylglucosamine hydrolase</fullName>
        <ecNumber evidence="7">3.6.1.54</ecNumber>
    </submittedName>
</protein>
<keyword evidence="8" id="KW-1185">Reference proteome</keyword>
<keyword evidence="7" id="KW-0378">Hydrolase</keyword>
<dbReference type="GO" id="GO:0016020">
    <property type="term" value="C:membrane"/>
    <property type="evidence" value="ECO:0007669"/>
    <property type="project" value="GOC"/>
</dbReference>
<dbReference type="Gene3D" id="3.60.21.10">
    <property type="match status" value="1"/>
</dbReference>
<dbReference type="EC" id="3.6.1.54" evidence="7"/>
<accession>A0A6H2HAI0</accession>
<name>A0A6H2HAI0_9BURK</name>
<dbReference type="KEGG" id="pvac:HC248_02141"/>
<keyword evidence="5" id="KW-0464">Manganese</keyword>
<evidence type="ECO:0000313" key="8">
    <source>
        <dbReference type="Proteomes" id="UP000502041"/>
    </source>
</evidence>
<dbReference type="InterPro" id="IPR043461">
    <property type="entry name" value="LpxH-like"/>
</dbReference>
<proteinExistence type="predicted"/>
<evidence type="ECO:0000256" key="4">
    <source>
        <dbReference type="ARBA" id="ARBA00023136"/>
    </source>
</evidence>
<dbReference type="InterPro" id="IPR004843">
    <property type="entry name" value="Calcineurin-like_PHP"/>
</dbReference>
<dbReference type="AlphaFoldDB" id="A0A6H2HAI0"/>
<evidence type="ECO:0000256" key="1">
    <source>
        <dbReference type="ARBA" id="ARBA00022475"/>
    </source>
</evidence>
<sequence>MRANFDAAIGALFDASGVKGMGSIEHDGNDDESAVRKRYRTIFISDLHLGTPGCQANALLDFLKAHPSERLYLVGDIIDGWQLRRKWYWPQAHNDVVQKLLKRARKGCKIIFVPGNHDEFARGFIGHQFGGIVVMEEVVHMTADGRQLWVIHGDYFDAVVQCAKWLAYLGDNLYEFTLKLNRHLNRLRARMGLPYWSLSAYLKQKVKTALNYVTDFEVAVAKEARRRGHQGVVCGHIHRAEMREIDGILYCNDGDWVESRTALVENFDGSLELLHWHSDSDLSSFVVTRTQNSTQATATL</sequence>
<keyword evidence="3" id="KW-0479">Metal-binding</keyword>
<dbReference type="GO" id="GO:0008758">
    <property type="term" value="F:UDP-2,3-diacylglucosamine hydrolase activity"/>
    <property type="evidence" value="ECO:0007669"/>
    <property type="project" value="TreeGrafter"/>
</dbReference>
<dbReference type="CDD" id="cd07398">
    <property type="entry name" value="MPP_YbbF-LpxH"/>
    <property type="match status" value="1"/>
</dbReference>
<reference evidence="7 8" key="1">
    <citation type="submission" date="2020-04" db="EMBL/GenBank/DDBJ databases">
        <title>Complete genome of a Psychrophilic, Marine, Gas Vacuolate Bacterium Polaromonas vacuolata KCTC 22033T.</title>
        <authorList>
            <person name="Hwang K."/>
            <person name="Kim K.M."/>
        </authorList>
    </citation>
    <scope>NUCLEOTIDE SEQUENCE [LARGE SCALE GENOMIC DNA]</scope>
    <source>
        <strain evidence="7 8">KCTC 22033</strain>
    </source>
</reference>
<dbReference type="Pfam" id="PF00149">
    <property type="entry name" value="Metallophos"/>
    <property type="match status" value="1"/>
</dbReference>
<organism evidence="7 8">
    <name type="scientific">Polaromonas vacuolata</name>
    <dbReference type="NCBI Taxonomy" id="37448"/>
    <lineage>
        <taxon>Bacteria</taxon>
        <taxon>Pseudomonadati</taxon>
        <taxon>Pseudomonadota</taxon>
        <taxon>Betaproteobacteria</taxon>
        <taxon>Burkholderiales</taxon>
        <taxon>Comamonadaceae</taxon>
        <taxon>Polaromonas</taxon>
    </lineage>
</organism>
<dbReference type="PANTHER" id="PTHR34990">
    <property type="entry name" value="UDP-2,3-DIACYLGLUCOSAMINE HYDROLASE-RELATED"/>
    <property type="match status" value="1"/>
</dbReference>
<keyword evidence="1" id="KW-1003">Cell membrane</keyword>
<dbReference type="InterPro" id="IPR029052">
    <property type="entry name" value="Metallo-depent_PP-like"/>
</dbReference>
<gene>
    <name evidence="7" type="primary">lpxH_2</name>
    <name evidence="7" type="ORF">HC248_02141</name>
</gene>